<dbReference type="NCBIfam" id="TIGR00560">
    <property type="entry name" value="pgsA"/>
    <property type="match status" value="1"/>
</dbReference>
<proteinExistence type="inferred from homology"/>
<keyword evidence="8 11" id="KW-0472">Membrane</keyword>
<evidence type="ECO:0000256" key="3">
    <source>
        <dbReference type="ARBA" id="ARBA00022516"/>
    </source>
</evidence>
<evidence type="ECO:0000256" key="10">
    <source>
        <dbReference type="ARBA" id="ARBA00023264"/>
    </source>
</evidence>
<feature type="transmembrane region" description="Helical" evidence="11">
    <location>
        <begin position="75"/>
        <end position="100"/>
    </location>
</feature>
<dbReference type="Pfam" id="PF01066">
    <property type="entry name" value="CDP-OH_P_transf"/>
    <property type="match status" value="1"/>
</dbReference>
<evidence type="ECO:0000256" key="4">
    <source>
        <dbReference type="ARBA" id="ARBA00022679"/>
    </source>
</evidence>
<dbReference type="AlphaFoldDB" id="A0A6J5Z118"/>
<keyword evidence="5 11" id="KW-0812">Transmembrane</keyword>
<dbReference type="InterPro" id="IPR050324">
    <property type="entry name" value="CDP-alcohol_PTase-I"/>
</dbReference>
<dbReference type="InterPro" id="IPR000462">
    <property type="entry name" value="CDP-OH_P_trans"/>
</dbReference>
<dbReference type="Gene3D" id="1.20.120.1760">
    <property type="match status" value="1"/>
</dbReference>
<feature type="transmembrane region" description="Helical" evidence="11">
    <location>
        <begin position="35"/>
        <end position="55"/>
    </location>
</feature>
<dbReference type="GO" id="GO:0046474">
    <property type="term" value="P:glycerophospholipid biosynthetic process"/>
    <property type="evidence" value="ECO:0007669"/>
    <property type="project" value="TreeGrafter"/>
</dbReference>
<dbReference type="InterPro" id="IPR043130">
    <property type="entry name" value="CDP-OH_PTrfase_TM_dom"/>
</dbReference>
<evidence type="ECO:0000256" key="5">
    <source>
        <dbReference type="ARBA" id="ARBA00022692"/>
    </source>
</evidence>
<evidence type="ECO:0000256" key="9">
    <source>
        <dbReference type="ARBA" id="ARBA00023209"/>
    </source>
</evidence>
<feature type="transmembrane region" description="Helical" evidence="11">
    <location>
        <begin position="148"/>
        <end position="169"/>
    </location>
</feature>
<evidence type="ECO:0000256" key="2">
    <source>
        <dbReference type="ARBA" id="ARBA00010441"/>
    </source>
</evidence>
<keyword evidence="10" id="KW-1208">Phospholipid metabolism</keyword>
<name>A0A6J5Z118_9ZZZZ</name>
<accession>A0A6J5Z118</accession>
<dbReference type="GO" id="GO:0016020">
    <property type="term" value="C:membrane"/>
    <property type="evidence" value="ECO:0007669"/>
    <property type="project" value="UniProtKB-SubCell"/>
</dbReference>
<evidence type="ECO:0000256" key="7">
    <source>
        <dbReference type="ARBA" id="ARBA00023098"/>
    </source>
</evidence>
<comment type="subcellular location">
    <subcellularLocation>
        <location evidence="1">Membrane</location>
        <topology evidence="1">Multi-pass membrane protein</topology>
    </subcellularLocation>
</comment>
<keyword evidence="6 11" id="KW-1133">Transmembrane helix</keyword>
<evidence type="ECO:0000256" key="1">
    <source>
        <dbReference type="ARBA" id="ARBA00004141"/>
    </source>
</evidence>
<comment type="similarity">
    <text evidence="2">Belongs to the CDP-alcohol phosphatidyltransferase class-I family.</text>
</comment>
<dbReference type="PANTHER" id="PTHR14269">
    <property type="entry name" value="CDP-DIACYLGLYCEROL--GLYCEROL-3-PHOSPHATE 3-PHOSPHATIDYLTRANSFERASE-RELATED"/>
    <property type="match status" value="1"/>
</dbReference>
<sequence>MFTLNLPNLLTVLRILLVPVLVVALLSQGGQTSDVLAAVVFAAASVTDALDGWLARTREQITTFGKLMDPVADKLLIIAALLSLVSLGRLAAWVAMVIVAREFAVTVARISARSEGVVIAANWWGKVKTGVQVLTIFLLILIVPSPTWIDWLVYVMVAVTVISGVDYFFGMRRLLREAELRRAHTGEGSPQ</sequence>
<dbReference type="EMBL" id="CAESAO010000010">
    <property type="protein sequence ID" value="CAB4336415.1"/>
    <property type="molecule type" value="Genomic_DNA"/>
</dbReference>
<keyword evidence="7" id="KW-0443">Lipid metabolism</keyword>
<dbReference type="PIRSF" id="PIRSF000847">
    <property type="entry name" value="Phos_ph_gly_syn"/>
    <property type="match status" value="1"/>
</dbReference>
<keyword evidence="4" id="KW-0808">Transferase</keyword>
<evidence type="ECO:0000313" key="12">
    <source>
        <dbReference type="EMBL" id="CAB4336415.1"/>
    </source>
</evidence>
<dbReference type="InterPro" id="IPR004570">
    <property type="entry name" value="Phosphatidylglycerol_P_synth"/>
</dbReference>
<dbReference type="PANTHER" id="PTHR14269:SF62">
    <property type="entry name" value="CDP-DIACYLGLYCEROL--GLYCEROL-3-PHOSPHATE 3-PHOSPHATIDYLTRANSFERASE 1, CHLOROPLASTIC"/>
    <property type="match status" value="1"/>
</dbReference>
<dbReference type="PROSITE" id="PS00379">
    <property type="entry name" value="CDP_ALCOHOL_P_TRANSF"/>
    <property type="match status" value="1"/>
</dbReference>
<feature type="transmembrane region" description="Helical" evidence="11">
    <location>
        <begin position="6"/>
        <end position="26"/>
    </location>
</feature>
<dbReference type="InterPro" id="IPR048254">
    <property type="entry name" value="CDP_ALCOHOL_P_TRANSF_CS"/>
</dbReference>
<feature type="transmembrane region" description="Helical" evidence="11">
    <location>
        <begin position="121"/>
        <end position="142"/>
    </location>
</feature>
<gene>
    <name evidence="12" type="ORF">UFOPK3522_00218</name>
</gene>
<dbReference type="GO" id="GO:0008444">
    <property type="term" value="F:CDP-diacylglycerol-glycerol-3-phosphate 3-phosphatidyltransferase activity"/>
    <property type="evidence" value="ECO:0007669"/>
    <property type="project" value="InterPro"/>
</dbReference>
<protein>
    <submittedName>
        <fullName evidence="12">Unannotated protein</fullName>
    </submittedName>
</protein>
<evidence type="ECO:0000256" key="8">
    <source>
        <dbReference type="ARBA" id="ARBA00023136"/>
    </source>
</evidence>
<evidence type="ECO:0000256" key="11">
    <source>
        <dbReference type="SAM" id="Phobius"/>
    </source>
</evidence>
<reference evidence="12" key="1">
    <citation type="submission" date="2020-05" db="EMBL/GenBank/DDBJ databases">
        <authorList>
            <person name="Chiriac C."/>
            <person name="Salcher M."/>
            <person name="Ghai R."/>
            <person name="Kavagutti S V."/>
        </authorList>
    </citation>
    <scope>NUCLEOTIDE SEQUENCE</scope>
</reference>
<keyword evidence="9" id="KW-0594">Phospholipid biosynthesis</keyword>
<evidence type="ECO:0000256" key="6">
    <source>
        <dbReference type="ARBA" id="ARBA00022989"/>
    </source>
</evidence>
<keyword evidence="3" id="KW-0444">Lipid biosynthesis</keyword>
<organism evidence="12">
    <name type="scientific">freshwater metagenome</name>
    <dbReference type="NCBI Taxonomy" id="449393"/>
    <lineage>
        <taxon>unclassified sequences</taxon>
        <taxon>metagenomes</taxon>
        <taxon>ecological metagenomes</taxon>
    </lineage>
</organism>